<proteinExistence type="predicted"/>
<reference evidence="4" key="1">
    <citation type="submission" date="2016-06" db="UniProtKB">
        <authorList>
            <consortium name="WormBaseParasite"/>
        </authorList>
    </citation>
    <scope>IDENTIFICATION</scope>
</reference>
<dbReference type="WBParaSite" id="TCNE_0001560001-mRNA-1">
    <property type="protein sequence ID" value="TCNE_0001560001-mRNA-1"/>
    <property type="gene ID" value="TCNE_0001560001"/>
</dbReference>
<feature type="compositionally biased region" description="Polar residues" evidence="1">
    <location>
        <begin position="116"/>
        <end position="156"/>
    </location>
</feature>
<protein>
    <submittedName>
        <fullName evidence="4">Filaggrin-2-like</fullName>
    </submittedName>
</protein>
<evidence type="ECO:0000313" key="2">
    <source>
        <dbReference type="EMBL" id="VDM46920.1"/>
    </source>
</evidence>
<dbReference type="Proteomes" id="UP000050794">
    <property type="component" value="Unassembled WGS sequence"/>
</dbReference>
<keyword evidence="3" id="KW-1185">Reference proteome</keyword>
<feature type="region of interest" description="Disordered" evidence="1">
    <location>
        <begin position="116"/>
        <end position="164"/>
    </location>
</feature>
<dbReference type="EMBL" id="UYWY01022976">
    <property type="protein sequence ID" value="VDM46920.1"/>
    <property type="molecule type" value="Genomic_DNA"/>
</dbReference>
<name>A0A183V4C9_TOXCA</name>
<accession>A0A183V4C9</accession>
<reference evidence="2 3" key="2">
    <citation type="submission" date="2018-11" db="EMBL/GenBank/DDBJ databases">
        <authorList>
            <consortium name="Pathogen Informatics"/>
        </authorList>
    </citation>
    <scope>NUCLEOTIDE SEQUENCE [LARGE SCALE GENOMIC DNA]</scope>
</reference>
<gene>
    <name evidence="2" type="ORF">TCNE_LOCUS15599</name>
</gene>
<dbReference type="AlphaFoldDB" id="A0A183V4C9"/>
<sequence>MLGVLFVLFTCTECRLFGERVKRQTIVSSDTKTNGTAENVNTSALSDHYKTDNGVIGVNVSASGNAAGANSSSLHGSAFGSVGNNSVQGTGNVASTGTSSNSSTNIHAQIYGDNQTLSSEQQASGNGVGDTSASASGNSIIQQGGQNSPYSGTNNQATAGASGSLNSSASVIANQTLTWQSIISQLLGSAMSNGIGHAQSNVNLNGGNAENGVSANAVVSGVNNGGGVVSSQVNESATLNNNMHNVSNSLSGVANGTNDTSLVSASNIQSNVSGVNNSTHFSIIHQTQKFWQLRAASPQSKLLSKQQY</sequence>
<organism evidence="3 4">
    <name type="scientific">Toxocara canis</name>
    <name type="common">Canine roundworm</name>
    <dbReference type="NCBI Taxonomy" id="6265"/>
    <lineage>
        <taxon>Eukaryota</taxon>
        <taxon>Metazoa</taxon>
        <taxon>Ecdysozoa</taxon>
        <taxon>Nematoda</taxon>
        <taxon>Chromadorea</taxon>
        <taxon>Rhabditida</taxon>
        <taxon>Spirurina</taxon>
        <taxon>Ascaridomorpha</taxon>
        <taxon>Ascaridoidea</taxon>
        <taxon>Toxocaridae</taxon>
        <taxon>Toxocara</taxon>
    </lineage>
</organism>
<evidence type="ECO:0000313" key="4">
    <source>
        <dbReference type="WBParaSite" id="TCNE_0001560001-mRNA-1"/>
    </source>
</evidence>
<evidence type="ECO:0000256" key="1">
    <source>
        <dbReference type="SAM" id="MobiDB-lite"/>
    </source>
</evidence>
<evidence type="ECO:0000313" key="3">
    <source>
        <dbReference type="Proteomes" id="UP000050794"/>
    </source>
</evidence>